<dbReference type="NCBIfam" id="TIGR02227">
    <property type="entry name" value="sigpep_I_bact"/>
    <property type="match status" value="1"/>
</dbReference>
<dbReference type="GO" id="GO:0006465">
    <property type="term" value="P:signal peptide processing"/>
    <property type="evidence" value="ECO:0007669"/>
    <property type="project" value="InterPro"/>
</dbReference>
<evidence type="ECO:0000256" key="4">
    <source>
        <dbReference type="ARBA" id="ARBA00019232"/>
    </source>
</evidence>
<dbReference type="EMBL" id="RYZH01000002">
    <property type="protein sequence ID" value="RUL89543.1"/>
    <property type="molecule type" value="Genomic_DNA"/>
</dbReference>
<evidence type="ECO:0000313" key="11">
    <source>
        <dbReference type="Proteomes" id="UP000280296"/>
    </source>
</evidence>
<comment type="caution">
    <text evidence="10">The sequence shown here is derived from an EMBL/GenBank/DDBJ whole genome shotgun (WGS) entry which is preliminary data.</text>
</comment>
<feature type="active site" evidence="6">
    <location>
        <position position="162"/>
    </location>
</feature>
<dbReference type="GO" id="GO:0004252">
    <property type="term" value="F:serine-type endopeptidase activity"/>
    <property type="evidence" value="ECO:0007669"/>
    <property type="project" value="InterPro"/>
</dbReference>
<keyword evidence="11" id="KW-1185">Reference proteome</keyword>
<name>A0A432MPY2_9BACT</name>
<evidence type="ECO:0000256" key="5">
    <source>
        <dbReference type="ARBA" id="ARBA00022801"/>
    </source>
</evidence>
<keyword evidence="5 7" id="KW-0378">Hydrolase</keyword>
<dbReference type="Gene3D" id="2.10.109.10">
    <property type="entry name" value="Umud Fragment, subunit A"/>
    <property type="match status" value="2"/>
</dbReference>
<dbReference type="GO" id="GO:0016020">
    <property type="term" value="C:membrane"/>
    <property type="evidence" value="ECO:0007669"/>
    <property type="project" value="UniProtKB-SubCell"/>
</dbReference>
<dbReference type="PANTHER" id="PTHR43390">
    <property type="entry name" value="SIGNAL PEPTIDASE I"/>
    <property type="match status" value="1"/>
</dbReference>
<dbReference type="PROSITE" id="PS00761">
    <property type="entry name" value="SPASE_I_3"/>
    <property type="match status" value="1"/>
</dbReference>
<evidence type="ECO:0000256" key="2">
    <source>
        <dbReference type="ARBA" id="ARBA00009370"/>
    </source>
</evidence>
<evidence type="ECO:0000256" key="6">
    <source>
        <dbReference type="PIRSR" id="PIRSR600223-1"/>
    </source>
</evidence>
<accession>A0A432MPY2</accession>
<evidence type="ECO:0000256" key="3">
    <source>
        <dbReference type="ARBA" id="ARBA00013208"/>
    </source>
</evidence>
<evidence type="ECO:0000256" key="7">
    <source>
        <dbReference type="RuleBase" id="RU362042"/>
    </source>
</evidence>
<evidence type="ECO:0000259" key="9">
    <source>
        <dbReference type="Pfam" id="PF10502"/>
    </source>
</evidence>
<comment type="subcellular location">
    <subcellularLocation>
        <location evidence="7">Membrane</location>
        <topology evidence="7">Single-pass type II membrane protein</topology>
    </subcellularLocation>
</comment>
<protein>
    <recommendedName>
        <fullName evidence="4 7">Signal peptidase I</fullName>
        <ecNumber evidence="3 7">3.4.21.89</ecNumber>
    </recommendedName>
</protein>
<organism evidence="10 11">
    <name type="scientific">Tautonia sociabilis</name>
    <dbReference type="NCBI Taxonomy" id="2080755"/>
    <lineage>
        <taxon>Bacteria</taxon>
        <taxon>Pseudomonadati</taxon>
        <taxon>Planctomycetota</taxon>
        <taxon>Planctomycetia</taxon>
        <taxon>Isosphaerales</taxon>
        <taxon>Isosphaeraceae</taxon>
        <taxon>Tautonia</taxon>
    </lineage>
</organism>
<proteinExistence type="inferred from homology"/>
<dbReference type="Proteomes" id="UP000280296">
    <property type="component" value="Unassembled WGS sequence"/>
</dbReference>
<dbReference type="OrthoDB" id="9802919at2"/>
<dbReference type="InterPro" id="IPR019533">
    <property type="entry name" value="Peptidase_S26"/>
</dbReference>
<evidence type="ECO:0000256" key="1">
    <source>
        <dbReference type="ARBA" id="ARBA00000677"/>
    </source>
</evidence>
<sequence>MEQSGAVDSAEVPRLATALPPPGVEVRASIAEAEAGIGRPASSRPLVESIPILFIGMLLVRTFAAEAYIVPTGSMAPTLLGVHRDVRCTSCDFQFALGVDENGQAGQPLCPNCGANLEHAPAAERTGDRLLVQKFFFKWRAPRRWEVVVFLNPTETDQAYVKRVVGLPGEAIELINGDVYVDGKIARKTLAEVRGMRLLVHDSKYRPPAPTLFPRWRARREDGLVSGWDPGDSHEGSASAFPHRPSPDGPAGPAIDWLEYLHVDPDRGHYGPIRDFVAYNGARLGSGRRVEDLMLEADLELSEGIEALALRFLSASGPLVLAIPLRGQAPPSVEFLGRHYRTEDGAVALAASWANRPGPRRLEASFFDHRLIVALDGEPLFEPLDLDPPSRTPPPTPLLEPPIALGVVGQGADVSRLRVYRDVYYTDGQSHSPVQPFAVGEPYRLGSDEYFVLGDNSPVSNDSRFWPESPVVPGAMLLGKPFLVHLPSRGVPLRVFGGEPYWVPDLREIRYIR</sequence>
<dbReference type="PANTHER" id="PTHR43390:SF1">
    <property type="entry name" value="CHLOROPLAST PROCESSING PEPTIDASE"/>
    <property type="match status" value="1"/>
</dbReference>
<dbReference type="SUPFAM" id="SSF51306">
    <property type="entry name" value="LexA/Signal peptidase"/>
    <property type="match status" value="2"/>
</dbReference>
<dbReference type="RefSeq" id="WP_126723619.1">
    <property type="nucleotide sequence ID" value="NZ_RYZH01000002.1"/>
</dbReference>
<dbReference type="InterPro" id="IPR019758">
    <property type="entry name" value="Pept_S26A_signal_pept_1_CS"/>
</dbReference>
<feature type="domain" description="Peptidase S26" evidence="9">
    <location>
        <begin position="442"/>
        <end position="483"/>
    </location>
</feature>
<comment type="catalytic activity">
    <reaction evidence="1 7">
        <text>Cleavage of hydrophobic, N-terminal signal or leader sequences from secreted and periplasmic proteins.</text>
        <dbReference type="EC" id="3.4.21.89"/>
    </reaction>
</comment>
<dbReference type="PROSITE" id="PS00760">
    <property type="entry name" value="SPASE_I_2"/>
    <property type="match status" value="1"/>
</dbReference>
<dbReference type="Pfam" id="PF10502">
    <property type="entry name" value="Peptidase_S26"/>
    <property type="match status" value="2"/>
</dbReference>
<feature type="active site" evidence="6">
    <location>
        <position position="74"/>
    </location>
</feature>
<dbReference type="EC" id="3.4.21.89" evidence="3 7"/>
<dbReference type="PRINTS" id="PR00727">
    <property type="entry name" value="LEADERPTASE"/>
</dbReference>
<dbReference type="InterPro" id="IPR036286">
    <property type="entry name" value="LexA/Signal_pep-like_sf"/>
</dbReference>
<dbReference type="GO" id="GO:0009003">
    <property type="term" value="F:signal peptidase activity"/>
    <property type="evidence" value="ECO:0007669"/>
    <property type="project" value="UniProtKB-EC"/>
</dbReference>
<comment type="similarity">
    <text evidence="2 7">Belongs to the peptidase S26 family.</text>
</comment>
<dbReference type="AlphaFoldDB" id="A0A432MPY2"/>
<feature type="region of interest" description="Disordered" evidence="8">
    <location>
        <begin position="227"/>
        <end position="248"/>
    </location>
</feature>
<evidence type="ECO:0000313" key="10">
    <source>
        <dbReference type="EMBL" id="RUL89543.1"/>
    </source>
</evidence>
<evidence type="ECO:0000256" key="8">
    <source>
        <dbReference type="SAM" id="MobiDB-lite"/>
    </source>
</evidence>
<keyword evidence="7" id="KW-0645">Protease</keyword>
<reference evidence="10 11" key="1">
    <citation type="submission" date="2018-12" db="EMBL/GenBank/DDBJ databases">
        <authorList>
            <person name="Toschakov S.V."/>
        </authorList>
    </citation>
    <scope>NUCLEOTIDE SEQUENCE [LARGE SCALE GENOMIC DNA]</scope>
    <source>
        <strain evidence="10 11">GM2012</strain>
    </source>
</reference>
<reference evidence="10 11" key="2">
    <citation type="submission" date="2019-01" db="EMBL/GenBank/DDBJ databases">
        <title>Tautonia sociabilis, a novel thermotolerant planctomycete of Isosphaeraceae family, isolated from a 4000 m deep subterranean habitat.</title>
        <authorList>
            <person name="Kovaleva O.L."/>
            <person name="Elcheninov A.G."/>
            <person name="Van Heerden E."/>
            <person name="Toshchakov S.V."/>
            <person name="Novikov A."/>
            <person name="Bonch-Osmolovskaya E.A."/>
            <person name="Kublanov I.V."/>
        </authorList>
    </citation>
    <scope>NUCLEOTIDE SEQUENCE [LARGE SCALE GENOMIC DNA]</scope>
    <source>
        <strain evidence="10 11">GM2012</strain>
    </source>
</reference>
<dbReference type="InterPro" id="IPR019757">
    <property type="entry name" value="Pept_S26A_signal_pept_1_Lys-AS"/>
</dbReference>
<dbReference type="InterPro" id="IPR000223">
    <property type="entry name" value="Pept_S26A_signal_pept_1"/>
</dbReference>
<gene>
    <name evidence="10" type="primary">lepB</name>
    <name evidence="10" type="ORF">TsocGM_01875</name>
</gene>
<dbReference type="CDD" id="cd06530">
    <property type="entry name" value="S26_SPase_I"/>
    <property type="match status" value="2"/>
</dbReference>
<feature type="domain" description="Peptidase S26" evidence="9">
    <location>
        <begin position="126"/>
        <end position="191"/>
    </location>
</feature>